<dbReference type="InterPro" id="IPR044998">
    <property type="entry name" value="Timeless"/>
</dbReference>
<protein>
    <recommendedName>
        <fullName evidence="5">Timeless N-terminal domain-containing protein</fullName>
    </recommendedName>
</protein>
<evidence type="ECO:0000256" key="4">
    <source>
        <dbReference type="SAM" id="MobiDB-lite"/>
    </source>
</evidence>
<evidence type="ECO:0000256" key="1">
    <source>
        <dbReference type="ARBA" id="ARBA00004123"/>
    </source>
</evidence>
<evidence type="ECO:0000256" key="3">
    <source>
        <dbReference type="ARBA" id="ARBA00023306"/>
    </source>
</evidence>
<feature type="compositionally biased region" description="Basic and acidic residues" evidence="4">
    <location>
        <begin position="920"/>
        <end position="938"/>
    </location>
</feature>
<name>A0ABR2YFB7_9CHLO</name>
<dbReference type="EMBL" id="JALJOT010000013">
    <property type="protein sequence ID" value="KAK9904094.1"/>
    <property type="molecule type" value="Genomic_DNA"/>
</dbReference>
<feature type="region of interest" description="Disordered" evidence="4">
    <location>
        <begin position="506"/>
        <end position="572"/>
    </location>
</feature>
<sequence length="1014" mass="112189">MESNLLISVIGGLGRWESLEDGLQVYSKDDDCVDCLKDLQRFLRQDDQRTRDCFFTVGRYKTARNDLVPLITTYAADTDLVYNALKVVTFMTMPIDPESDNHALQVEVMHDVKDAFLAQDALAVVVALVSQPLMRHADGNMSDRDVLIVQLVVTFLRNLIVIPDSGPTRGSSGSHKSRMNSKLLTCLHEDSVLELLLVMAQHTSRGALQADAPLLLEIFTALFDHVDAERHPRFGGVFTKKADGGRAQCSIGRPTSQDPLGPVAPVIRASKTDDKHSLPLDNSALPVLKAFAEQFLSSSYNLLMGGLRRDLEPGLNISRLSEDDFLRFFKLAGFFTRFVRQQQEELQKERRRTGATTAAETSPFASISATMGWEMFYLVQSVWHAIIDLPAAAPESKWDLQHAGLALLKEMLFTLDIAQRTGTEADKKAADRLQRRLLHDDQKESGLLPVLARLVKQFVFKFQSKEHARDLIQALHLVLRMLERLSQEEAGGFLVKRRAAAARCRKAGKQSGAATTPGDDNDKAADEGADQGQSTPLEAAGDTAAPASPQSPAGGASGSEQGASSAVKEGRDKDPLEQLLEEEDQEELEHRLKEVACDLRQRVRQELAFPAVVHFYTWLLQGYATNSRFVNHCLITFLQRIADPQGLNLEPMLHQVSVLRVLHQVMSDASFRKQPGASEVLGFAAHIVRHVIARLVPGEAEDAGRAPADETGEGQVGSEKALQKGLAAMMFVELLFWKNAHDSEEVRDEYHWKLFEKHGTSKGYVDLILADIGDRFKHSQIQRQLKALGLKKGQLTDHQKSELQRLFHAHKGKRDCLAKIVEVFPGQMSKGQIRSQLRHLGLQLKGGAAKEQVGQRSDSEASSRGVGNLFSDTSTSHSDSDAPSDQAEKKSRRVEKAGQTAAHGPSASDMSSDVDESDKENERQQHSDMPRHISQEKEHNVMMPAVSGVPIPGSILPIYQPIPKDDESVQLPHNVEEQIEAERKGGGRKLTRIMKRAVVTADAVPNYMEGLEDE</sequence>
<organism evidence="6 7">
    <name type="scientific">Coccomyxa subellipsoidea</name>
    <dbReference type="NCBI Taxonomy" id="248742"/>
    <lineage>
        <taxon>Eukaryota</taxon>
        <taxon>Viridiplantae</taxon>
        <taxon>Chlorophyta</taxon>
        <taxon>core chlorophytes</taxon>
        <taxon>Trebouxiophyceae</taxon>
        <taxon>Trebouxiophyceae incertae sedis</taxon>
        <taxon>Coccomyxaceae</taxon>
        <taxon>Coccomyxa</taxon>
    </lineage>
</organism>
<feature type="compositionally biased region" description="Low complexity" evidence="4">
    <location>
        <begin position="871"/>
        <end position="885"/>
    </location>
</feature>
<comment type="subcellular location">
    <subcellularLocation>
        <location evidence="1">Nucleus</location>
    </subcellularLocation>
</comment>
<accession>A0ABR2YFB7</accession>
<keyword evidence="7" id="KW-1185">Reference proteome</keyword>
<dbReference type="Proteomes" id="UP001491310">
    <property type="component" value="Unassembled WGS sequence"/>
</dbReference>
<gene>
    <name evidence="6" type="ORF">WJX75_004458</name>
</gene>
<proteinExistence type="predicted"/>
<evidence type="ECO:0000256" key="2">
    <source>
        <dbReference type="ARBA" id="ARBA00023242"/>
    </source>
</evidence>
<evidence type="ECO:0000259" key="5">
    <source>
        <dbReference type="Pfam" id="PF04821"/>
    </source>
</evidence>
<reference evidence="6 7" key="1">
    <citation type="journal article" date="2024" name="Nat. Commun.">
        <title>Phylogenomics reveals the evolutionary origins of lichenization in chlorophyte algae.</title>
        <authorList>
            <person name="Puginier C."/>
            <person name="Libourel C."/>
            <person name="Otte J."/>
            <person name="Skaloud P."/>
            <person name="Haon M."/>
            <person name="Grisel S."/>
            <person name="Petersen M."/>
            <person name="Berrin J.G."/>
            <person name="Delaux P.M."/>
            <person name="Dal Grande F."/>
            <person name="Keller J."/>
        </authorList>
    </citation>
    <scope>NUCLEOTIDE SEQUENCE [LARGE SCALE GENOMIC DNA]</scope>
    <source>
        <strain evidence="6 7">SAG 216-7</strain>
    </source>
</reference>
<dbReference type="InterPro" id="IPR006906">
    <property type="entry name" value="Timeless_N"/>
</dbReference>
<keyword evidence="3" id="KW-0131">Cell cycle</keyword>
<keyword evidence="2" id="KW-0539">Nucleus</keyword>
<evidence type="ECO:0000313" key="6">
    <source>
        <dbReference type="EMBL" id="KAK9904094.1"/>
    </source>
</evidence>
<comment type="caution">
    <text evidence="6">The sequence shown here is derived from an EMBL/GenBank/DDBJ whole genome shotgun (WGS) entry which is preliminary data.</text>
</comment>
<feature type="compositionally biased region" description="Low complexity" evidence="4">
    <location>
        <begin position="544"/>
        <end position="566"/>
    </location>
</feature>
<feature type="region of interest" description="Disordered" evidence="4">
    <location>
        <begin position="847"/>
        <end position="938"/>
    </location>
</feature>
<feature type="domain" description="Timeless N-terminal" evidence="5">
    <location>
        <begin position="25"/>
        <end position="229"/>
    </location>
</feature>
<dbReference type="Pfam" id="PF04821">
    <property type="entry name" value="TIMELESS"/>
    <property type="match status" value="1"/>
</dbReference>
<evidence type="ECO:0000313" key="7">
    <source>
        <dbReference type="Proteomes" id="UP001491310"/>
    </source>
</evidence>
<dbReference type="PANTHER" id="PTHR22940:SF4">
    <property type="entry name" value="PROTEIN TIMELESS HOMOLOG"/>
    <property type="match status" value="1"/>
</dbReference>
<dbReference type="PANTHER" id="PTHR22940">
    <property type="entry name" value="TIMEOUT/TIMELESS-2"/>
    <property type="match status" value="1"/>
</dbReference>